<sequence length="106" mass="12243">MHVQNDIVINEVYMARKLNLVKTRNEHQKLLRRVVERHSEPLQRNVSGESYASATKKKSFHAVSPRKSAILCNRYDGRGALALMYKAQFRNGMLVENSARGRFPMQ</sequence>
<reference evidence="1" key="2">
    <citation type="submission" date="2020-12" db="EMBL/GenBank/DDBJ databases">
        <authorList>
            <person name="Kanost M."/>
        </authorList>
    </citation>
    <scope>NUCLEOTIDE SEQUENCE</scope>
</reference>
<gene>
    <name evidence="1" type="ORF">O3G_MSEX007631</name>
</gene>
<organism evidence="1 2">
    <name type="scientific">Manduca sexta</name>
    <name type="common">Tobacco hawkmoth</name>
    <name type="synonym">Tobacco hornworm</name>
    <dbReference type="NCBI Taxonomy" id="7130"/>
    <lineage>
        <taxon>Eukaryota</taxon>
        <taxon>Metazoa</taxon>
        <taxon>Ecdysozoa</taxon>
        <taxon>Arthropoda</taxon>
        <taxon>Hexapoda</taxon>
        <taxon>Insecta</taxon>
        <taxon>Pterygota</taxon>
        <taxon>Neoptera</taxon>
        <taxon>Endopterygota</taxon>
        <taxon>Lepidoptera</taxon>
        <taxon>Glossata</taxon>
        <taxon>Ditrysia</taxon>
        <taxon>Bombycoidea</taxon>
        <taxon>Sphingidae</taxon>
        <taxon>Sphinginae</taxon>
        <taxon>Sphingini</taxon>
        <taxon>Manduca</taxon>
    </lineage>
</organism>
<name>A0A921Z7M0_MANSE</name>
<keyword evidence="2" id="KW-1185">Reference proteome</keyword>
<dbReference type="Proteomes" id="UP000791440">
    <property type="component" value="Unassembled WGS sequence"/>
</dbReference>
<evidence type="ECO:0000313" key="1">
    <source>
        <dbReference type="EMBL" id="KAG6452445.1"/>
    </source>
</evidence>
<dbReference type="AlphaFoldDB" id="A0A921Z7M0"/>
<protein>
    <submittedName>
        <fullName evidence="1">Uncharacterized protein</fullName>
    </submittedName>
</protein>
<comment type="caution">
    <text evidence="1">The sequence shown here is derived from an EMBL/GenBank/DDBJ whole genome shotgun (WGS) entry which is preliminary data.</text>
</comment>
<accession>A0A921Z7M0</accession>
<reference evidence="1" key="1">
    <citation type="journal article" date="2016" name="Insect Biochem. Mol. Biol.">
        <title>Multifaceted biological insights from a draft genome sequence of the tobacco hornworm moth, Manduca sexta.</title>
        <authorList>
            <person name="Kanost M.R."/>
            <person name="Arrese E.L."/>
            <person name="Cao X."/>
            <person name="Chen Y.R."/>
            <person name="Chellapilla S."/>
            <person name="Goldsmith M.R."/>
            <person name="Grosse-Wilde E."/>
            <person name="Heckel D.G."/>
            <person name="Herndon N."/>
            <person name="Jiang H."/>
            <person name="Papanicolaou A."/>
            <person name="Qu J."/>
            <person name="Soulages J.L."/>
            <person name="Vogel H."/>
            <person name="Walters J."/>
            <person name="Waterhouse R.M."/>
            <person name="Ahn S.J."/>
            <person name="Almeida F.C."/>
            <person name="An C."/>
            <person name="Aqrawi P."/>
            <person name="Bretschneider A."/>
            <person name="Bryant W.B."/>
            <person name="Bucks S."/>
            <person name="Chao H."/>
            <person name="Chevignon G."/>
            <person name="Christen J.M."/>
            <person name="Clarke D.F."/>
            <person name="Dittmer N.T."/>
            <person name="Ferguson L.C.F."/>
            <person name="Garavelou S."/>
            <person name="Gordon K.H.J."/>
            <person name="Gunaratna R.T."/>
            <person name="Han Y."/>
            <person name="Hauser F."/>
            <person name="He Y."/>
            <person name="Heidel-Fischer H."/>
            <person name="Hirsh A."/>
            <person name="Hu Y."/>
            <person name="Jiang H."/>
            <person name="Kalra D."/>
            <person name="Klinner C."/>
            <person name="Konig C."/>
            <person name="Kovar C."/>
            <person name="Kroll A.R."/>
            <person name="Kuwar S.S."/>
            <person name="Lee S.L."/>
            <person name="Lehman R."/>
            <person name="Li K."/>
            <person name="Li Z."/>
            <person name="Liang H."/>
            <person name="Lovelace S."/>
            <person name="Lu Z."/>
            <person name="Mansfield J.H."/>
            <person name="McCulloch K.J."/>
            <person name="Mathew T."/>
            <person name="Morton B."/>
            <person name="Muzny D.M."/>
            <person name="Neunemann D."/>
            <person name="Ongeri F."/>
            <person name="Pauchet Y."/>
            <person name="Pu L.L."/>
            <person name="Pyrousis I."/>
            <person name="Rao X.J."/>
            <person name="Redding A."/>
            <person name="Roesel C."/>
            <person name="Sanchez-Gracia A."/>
            <person name="Schaack S."/>
            <person name="Shukla A."/>
            <person name="Tetreau G."/>
            <person name="Wang Y."/>
            <person name="Xiong G.H."/>
            <person name="Traut W."/>
            <person name="Walsh T.K."/>
            <person name="Worley K.C."/>
            <person name="Wu D."/>
            <person name="Wu W."/>
            <person name="Wu Y.Q."/>
            <person name="Zhang X."/>
            <person name="Zou Z."/>
            <person name="Zucker H."/>
            <person name="Briscoe A.D."/>
            <person name="Burmester T."/>
            <person name="Clem R.J."/>
            <person name="Feyereisen R."/>
            <person name="Grimmelikhuijzen C.J.P."/>
            <person name="Hamodrakas S.J."/>
            <person name="Hansson B.S."/>
            <person name="Huguet E."/>
            <person name="Jermiin L.S."/>
            <person name="Lan Q."/>
            <person name="Lehman H.K."/>
            <person name="Lorenzen M."/>
            <person name="Merzendorfer H."/>
            <person name="Michalopoulos I."/>
            <person name="Morton D.B."/>
            <person name="Muthukrishnan S."/>
            <person name="Oakeshott J.G."/>
            <person name="Palmer W."/>
            <person name="Park Y."/>
            <person name="Passarelli A.L."/>
            <person name="Rozas J."/>
            <person name="Schwartz L.M."/>
            <person name="Smith W."/>
            <person name="Southgate A."/>
            <person name="Vilcinskas A."/>
            <person name="Vogt R."/>
            <person name="Wang P."/>
            <person name="Werren J."/>
            <person name="Yu X.Q."/>
            <person name="Zhou J.J."/>
            <person name="Brown S.J."/>
            <person name="Scherer S.E."/>
            <person name="Richards S."/>
            <person name="Blissard G.W."/>
        </authorList>
    </citation>
    <scope>NUCLEOTIDE SEQUENCE</scope>
</reference>
<dbReference type="EMBL" id="JH668424">
    <property type="protein sequence ID" value="KAG6452445.1"/>
    <property type="molecule type" value="Genomic_DNA"/>
</dbReference>
<evidence type="ECO:0000313" key="2">
    <source>
        <dbReference type="Proteomes" id="UP000791440"/>
    </source>
</evidence>
<proteinExistence type="predicted"/>